<proteinExistence type="predicted"/>
<keyword evidence="4" id="KW-0804">Transcription</keyword>
<dbReference type="Proteomes" id="UP001225356">
    <property type="component" value="Unassembled WGS sequence"/>
</dbReference>
<evidence type="ECO:0000313" key="9">
    <source>
        <dbReference type="Proteomes" id="UP001225356"/>
    </source>
</evidence>
<dbReference type="PANTHER" id="PTHR43214:SF24">
    <property type="entry name" value="TRANSCRIPTIONAL REGULATORY PROTEIN NARL-RELATED"/>
    <property type="match status" value="1"/>
</dbReference>
<evidence type="ECO:0000259" key="7">
    <source>
        <dbReference type="PROSITE" id="PS50110"/>
    </source>
</evidence>
<dbReference type="InterPro" id="IPR011006">
    <property type="entry name" value="CheY-like_superfamily"/>
</dbReference>
<feature type="modified residue" description="4-aspartylphosphate" evidence="5">
    <location>
        <position position="54"/>
    </location>
</feature>
<dbReference type="InterPro" id="IPR058245">
    <property type="entry name" value="NreC/VraR/RcsB-like_REC"/>
</dbReference>
<dbReference type="PRINTS" id="PR00038">
    <property type="entry name" value="HTHLUXR"/>
</dbReference>
<dbReference type="CDD" id="cd06170">
    <property type="entry name" value="LuxR_C_like"/>
    <property type="match status" value="1"/>
</dbReference>
<dbReference type="PANTHER" id="PTHR43214">
    <property type="entry name" value="TWO-COMPONENT RESPONSE REGULATOR"/>
    <property type="match status" value="1"/>
</dbReference>
<dbReference type="Pfam" id="PF00072">
    <property type="entry name" value="Response_reg"/>
    <property type="match status" value="1"/>
</dbReference>
<evidence type="ECO:0000259" key="6">
    <source>
        <dbReference type="PROSITE" id="PS50043"/>
    </source>
</evidence>
<dbReference type="SMART" id="SM00421">
    <property type="entry name" value="HTH_LUXR"/>
    <property type="match status" value="1"/>
</dbReference>
<dbReference type="SMART" id="SM00448">
    <property type="entry name" value="REC"/>
    <property type="match status" value="1"/>
</dbReference>
<keyword evidence="2" id="KW-0805">Transcription regulation</keyword>
<dbReference type="RefSeq" id="WP_307561217.1">
    <property type="nucleotide sequence ID" value="NZ_JAUSQU010000001.1"/>
</dbReference>
<dbReference type="PROSITE" id="PS50110">
    <property type="entry name" value="RESPONSE_REGULATORY"/>
    <property type="match status" value="1"/>
</dbReference>
<gene>
    <name evidence="8" type="ORF">J2853_004728</name>
</gene>
<feature type="domain" description="Response regulatory" evidence="7">
    <location>
        <begin position="3"/>
        <end position="119"/>
    </location>
</feature>
<evidence type="ECO:0000313" key="8">
    <source>
        <dbReference type="EMBL" id="MDP9845517.1"/>
    </source>
</evidence>
<keyword evidence="1 5" id="KW-0597">Phosphoprotein</keyword>
<reference evidence="8 9" key="1">
    <citation type="submission" date="2023-07" db="EMBL/GenBank/DDBJ databases">
        <title>Sequencing the genomes of 1000 actinobacteria strains.</title>
        <authorList>
            <person name="Klenk H.-P."/>
        </authorList>
    </citation>
    <scope>NUCLEOTIDE SEQUENCE [LARGE SCALE GENOMIC DNA]</scope>
    <source>
        <strain evidence="8 9">DSM 46740</strain>
    </source>
</reference>
<evidence type="ECO:0000256" key="5">
    <source>
        <dbReference type="PROSITE-ProRule" id="PRU00169"/>
    </source>
</evidence>
<dbReference type="EMBL" id="JAUSQU010000001">
    <property type="protein sequence ID" value="MDP9845517.1"/>
    <property type="molecule type" value="Genomic_DNA"/>
</dbReference>
<dbReference type="Gene3D" id="3.40.50.2300">
    <property type="match status" value="1"/>
</dbReference>
<sequence length="213" mass="22873">MIRVLIADDQQLVRLGLRMLCESEPDLEVVGDATNGEEAVRLAARLMPDVVLMDLRMPGVDGIVATRRIVAARPATQVLAVTTFDDDDHLYPVLAAGAVGFVTKDTPPGDLLHAIRGAARGERTFSQSPLRRLVDQAASGHRTPPAISALPSSLTEREREVLVLVAEGLSNREIAERLYIGVTTVKSHVAGLMNKTGCQNRIGLAVLANRAGR</sequence>
<dbReference type="Pfam" id="PF00196">
    <property type="entry name" value="GerE"/>
    <property type="match status" value="1"/>
</dbReference>
<dbReference type="InterPro" id="IPR016032">
    <property type="entry name" value="Sig_transdc_resp-reg_C-effctor"/>
</dbReference>
<protein>
    <submittedName>
        <fullName evidence="8">DNA-binding NarL/FixJ family response regulator</fullName>
    </submittedName>
</protein>
<dbReference type="InterPro" id="IPR001789">
    <property type="entry name" value="Sig_transdc_resp-reg_receiver"/>
</dbReference>
<evidence type="ECO:0000256" key="1">
    <source>
        <dbReference type="ARBA" id="ARBA00022553"/>
    </source>
</evidence>
<organism evidence="8 9">
    <name type="scientific">Streptosporangium lutulentum</name>
    <dbReference type="NCBI Taxonomy" id="1461250"/>
    <lineage>
        <taxon>Bacteria</taxon>
        <taxon>Bacillati</taxon>
        <taxon>Actinomycetota</taxon>
        <taxon>Actinomycetes</taxon>
        <taxon>Streptosporangiales</taxon>
        <taxon>Streptosporangiaceae</taxon>
        <taxon>Streptosporangium</taxon>
    </lineage>
</organism>
<dbReference type="SUPFAM" id="SSF52172">
    <property type="entry name" value="CheY-like"/>
    <property type="match status" value="1"/>
</dbReference>
<dbReference type="InterPro" id="IPR000792">
    <property type="entry name" value="Tscrpt_reg_LuxR_C"/>
</dbReference>
<dbReference type="PROSITE" id="PS50043">
    <property type="entry name" value="HTH_LUXR_2"/>
    <property type="match status" value="1"/>
</dbReference>
<accession>A0ABT9QFG6</accession>
<evidence type="ECO:0000256" key="2">
    <source>
        <dbReference type="ARBA" id="ARBA00023015"/>
    </source>
</evidence>
<keyword evidence="3 8" id="KW-0238">DNA-binding</keyword>
<dbReference type="GO" id="GO:0003677">
    <property type="term" value="F:DNA binding"/>
    <property type="evidence" value="ECO:0007669"/>
    <property type="project" value="UniProtKB-KW"/>
</dbReference>
<keyword evidence="9" id="KW-1185">Reference proteome</keyword>
<comment type="caution">
    <text evidence="8">The sequence shown here is derived from an EMBL/GenBank/DDBJ whole genome shotgun (WGS) entry which is preliminary data.</text>
</comment>
<evidence type="ECO:0000256" key="3">
    <source>
        <dbReference type="ARBA" id="ARBA00023125"/>
    </source>
</evidence>
<evidence type="ECO:0000256" key="4">
    <source>
        <dbReference type="ARBA" id="ARBA00023163"/>
    </source>
</evidence>
<name>A0ABT9QFG6_9ACTN</name>
<dbReference type="CDD" id="cd17535">
    <property type="entry name" value="REC_NarL-like"/>
    <property type="match status" value="1"/>
</dbReference>
<dbReference type="InterPro" id="IPR039420">
    <property type="entry name" value="WalR-like"/>
</dbReference>
<dbReference type="SUPFAM" id="SSF46894">
    <property type="entry name" value="C-terminal effector domain of the bipartite response regulators"/>
    <property type="match status" value="1"/>
</dbReference>
<feature type="domain" description="HTH luxR-type" evidence="6">
    <location>
        <begin position="147"/>
        <end position="212"/>
    </location>
</feature>